<evidence type="ECO:0000313" key="2">
    <source>
        <dbReference type="Proteomes" id="UP000831484"/>
    </source>
</evidence>
<reference evidence="2" key="1">
    <citation type="journal article" date="2022" name="Environ. Microbiol.">
        <title>Functional analysis, diversity, and distribution of carbendazim hydrolases MheI and CbmA, responsible for the initial step in carbendazim degradation.</title>
        <authorList>
            <person name="Zhang M."/>
            <person name="Bai X."/>
            <person name="Li Q."/>
            <person name="Zhang L."/>
            <person name="Zhu Q."/>
            <person name="Gao S."/>
            <person name="Ke Z."/>
            <person name="Jiang M."/>
            <person name="Hu J."/>
            <person name="Qiu J."/>
            <person name="Hong Q."/>
        </authorList>
    </citation>
    <scope>NUCLEOTIDE SEQUENCE [LARGE SCALE GENOMIC DNA]</scope>
    <source>
        <strain evidence="2">djl-6</strain>
    </source>
</reference>
<gene>
    <name evidence="1" type="ORF">M0639_17425</name>
</gene>
<proteinExistence type="predicted"/>
<keyword evidence="2" id="KW-1185">Reference proteome</keyword>
<dbReference type="AlphaFoldDB" id="A0AB38R700"/>
<dbReference type="EMBL" id="CP096563">
    <property type="protein sequence ID" value="UPU40857.1"/>
    <property type="molecule type" value="Genomic_DNA"/>
</dbReference>
<accession>A0AB38R700</accession>
<dbReference type="Proteomes" id="UP000831484">
    <property type="component" value="Chromosome"/>
</dbReference>
<name>A0AB38R700_RHOSG</name>
<sequence length="310" mass="35058">MDGKWGDFVEHLTRSYERQIGRKWHENPRDAFDSNGNAVPLDPNSRIVRLDWMHRSGMSVFFAVSSGKNDGFRDAMTAADGAADVSIEHLAPRRQYRGVFTLPPNQAEGIVALETISRTCLNTVLTRWSNEWSEQLAKADGKSGKESHHCRVRFNQITDSAQITSLLNEGDPQEIVLTEHVAQGNGLPNLVQYRLTAPVREKHTVMGTIKRWVTQKGISVQDGIQEARALVGPEVAEVDFDECYVSVRHEGQLRHVSPDAYSELFTYDIRSKQRETNDFYREVNNKMAALGFARTMDLDLNDWPTDLPSL</sequence>
<dbReference type="RefSeq" id="WP_156667365.1">
    <property type="nucleotide sequence ID" value="NZ_CP096563.1"/>
</dbReference>
<evidence type="ECO:0000313" key="1">
    <source>
        <dbReference type="EMBL" id="UPU40857.1"/>
    </source>
</evidence>
<organism evidence="1 2">
    <name type="scientific">Rhodococcus qingshengii JCM 15477</name>
    <dbReference type="NCBI Taxonomy" id="1303681"/>
    <lineage>
        <taxon>Bacteria</taxon>
        <taxon>Bacillati</taxon>
        <taxon>Actinomycetota</taxon>
        <taxon>Actinomycetes</taxon>
        <taxon>Mycobacteriales</taxon>
        <taxon>Nocardiaceae</taxon>
        <taxon>Rhodococcus</taxon>
        <taxon>Rhodococcus erythropolis group</taxon>
    </lineage>
</organism>
<protein>
    <submittedName>
        <fullName evidence="1">Uncharacterized protein</fullName>
    </submittedName>
</protein>